<accession>A0ACB9R0N4</accession>
<dbReference type="EMBL" id="CM042883">
    <property type="protein sequence ID" value="KAI4372083.1"/>
    <property type="molecule type" value="Genomic_DNA"/>
</dbReference>
<gene>
    <name evidence="1" type="ORF">MLD38_010364</name>
</gene>
<evidence type="ECO:0000313" key="1">
    <source>
        <dbReference type="EMBL" id="KAI4372083.1"/>
    </source>
</evidence>
<keyword evidence="2" id="KW-1185">Reference proteome</keyword>
<organism evidence="1 2">
    <name type="scientific">Melastoma candidum</name>
    <dbReference type="NCBI Taxonomy" id="119954"/>
    <lineage>
        <taxon>Eukaryota</taxon>
        <taxon>Viridiplantae</taxon>
        <taxon>Streptophyta</taxon>
        <taxon>Embryophyta</taxon>
        <taxon>Tracheophyta</taxon>
        <taxon>Spermatophyta</taxon>
        <taxon>Magnoliopsida</taxon>
        <taxon>eudicotyledons</taxon>
        <taxon>Gunneridae</taxon>
        <taxon>Pentapetalae</taxon>
        <taxon>rosids</taxon>
        <taxon>malvids</taxon>
        <taxon>Myrtales</taxon>
        <taxon>Melastomataceae</taxon>
        <taxon>Melastomatoideae</taxon>
        <taxon>Melastomateae</taxon>
        <taxon>Melastoma</taxon>
    </lineage>
</organism>
<evidence type="ECO:0000313" key="2">
    <source>
        <dbReference type="Proteomes" id="UP001057402"/>
    </source>
</evidence>
<sequence>MTYLWKKKARVARISQRLVADLHSPSRNHDSQVVETGFSTSLVDLIVKNTNRLKKLSSRRDQDNDDDPNWEISNPVLTSPLPPHLLSAKSCAEVVEFESRGSGHGSGEIELVEEVARDTEVGHVVKTGDGEHDVTGKKAVLLNVLKVLALVVLGLINRKFTAVIAILAFLLLLFEFIRRWLIGSPVHCWDSQMHCLGITSMMSSFFRTECQFRNKTEERDTLDMTEDVSERDVDCDDYDLSDKISKIDGTAFIDDKFLVASYPSSVDYRRGEGSCYSENNMRQAKSKRAEYFYRFPEREDHRRDQDVKLKSKLIKMIVPKKLKNPKTGTRNMVSSAAMFESGHPLKENHGKVKDEVQIPPWKEPFINGEMTSKYTRKR</sequence>
<protein>
    <submittedName>
        <fullName evidence="1">Uncharacterized protein</fullName>
    </submittedName>
</protein>
<name>A0ACB9R0N4_9MYRT</name>
<dbReference type="Proteomes" id="UP001057402">
    <property type="component" value="Chromosome 4"/>
</dbReference>
<proteinExistence type="predicted"/>
<comment type="caution">
    <text evidence="1">The sequence shown here is derived from an EMBL/GenBank/DDBJ whole genome shotgun (WGS) entry which is preliminary data.</text>
</comment>
<reference evidence="2" key="1">
    <citation type="journal article" date="2023" name="Front. Plant Sci.">
        <title>Chromosomal-level genome assembly of Melastoma candidum provides insights into trichome evolution.</title>
        <authorList>
            <person name="Zhong Y."/>
            <person name="Wu W."/>
            <person name="Sun C."/>
            <person name="Zou P."/>
            <person name="Liu Y."/>
            <person name="Dai S."/>
            <person name="Zhou R."/>
        </authorList>
    </citation>
    <scope>NUCLEOTIDE SEQUENCE [LARGE SCALE GENOMIC DNA]</scope>
</reference>